<proteinExistence type="predicted"/>
<organism evidence="2 3">
    <name type="scientific">Cryoendolithus antarcticus</name>
    <dbReference type="NCBI Taxonomy" id="1507870"/>
    <lineage>
        <taxon>Eukaryota</taxon>
        <taxon>Fungi</taxon>
        <taxon>Dikarya</taxon>
        <taxon>Ascomycota</taxon>
        <taxon>Pezizomycotina</taxon>
        <taxon>Dothideomycetes</taxon>
        <taxon>Dothideomycetidae</taxon>
        <taxon>Cladosporiales</taxon>
        <taxon>Cladosporiaceae</taxon>
        <taxon>Cryoendolithus</taxon>
    </lineage>
</organism>
<dbReference type="SMART" id="SM00256">
    <property type="entry name" value="FBOX"/>
    <property type="match status" value="1"/>
</dbReference>
<dbReference type="AlphaFoldDB" id="A0A1V8TLM4"/>
<sequence>MAAASQASTGAMSLPLELQQHIFDFLDSRTFAAARKVCRSWRFASTDSVTLERQLRKLPIAPPADVARETPRELARLYDEATRTLMLGMRVSRQPDLSQGTQPELHERIRTHGTSRGSRSVVVDDGSIDLYESTSSLHVLVKQRQLAEFEGLVSGGPWLNTPPLASRHLALSRGGRLLAIAKERTIQIIDLLAEGNSSVVHTYGTWATGQSICGLAFEHDDYLLRVSWNDGGRVVYYGAVAVNSASEECADMLHWKGRIGLKHIFVDTTKLVLPSVDLESSQEHHRLAGLQLLQSAHSGFHFAAQQHGGGRSSHYVYGHIRVAQSGIDGASTIDCTSVTMLSHLDSYLSSMPYTLNCGGSFADDRGLWENMPSAHEHHPSYTLSSDGSLLLLAERSKKELRYHARMQLFVYRLPSLKEIDYQLGQSQILHPNEAFIASFEARWGGLKRRRISMKYEDFEADCSALQPKEREMHRIGRLPICLGMALGSVTDLTFRRINGKEEREVAEYQIDVSTNQGKTQWSLMEF</sequence>
<evidence type="ECO:0000259" key="1">
    <source>
        <dbReference type="PROSITE" id="PS50181"/>
    </source>
</evidence>
<dbReference type="InterPro" id="IPR001810">
    <property type="entry name" value="F-box_dom"/>
</dbReference>
<dbReference type="Gene3D" id="1.20.1280.50">
    <property type="match status" value="1"/>
</dbReference>
<dbReference type="SUPFAM" id="SSF81383">
    <property type="entry name" value="F-box domain"/>
    <property type="match status" value="1"/>
</dbReference>
<protein>
    <recommendedName>
        <fullName evidence="1">F-box domain-containing protein</fullName>
    </recommendedName>
</protein>
<evidence type="ECO:0000313" key="2">
    <source>
        <dbReference type="EMBL" id="OQO12204.1"/>
    </source>
</evidence>
<feature type="domain" description="F-box" evidence="1">
    <location>
        <begin position="8"/>
        <end position="58"/>
    </location>
</feature>
<accession>A0A1V8TLM4</accession>
<keyword evidence="3" id="KW-1185">Reference proteome</keyword>
<comment type="caution">
    <text evidence="2">The sequence shown here is derived from an EMBL/GenBank/DDBJ whole genome shotgun (WGS) entry which is preliminary data.</text>
</comment>
<dbReference type="EMBL" id="NAJO01000005">
    <property type="protein sequence ID" value="OQO12204.1"/>
    <property type="molecule type" value="Genomic_DNA"/>
</dbReference>
<gene>
    <name evidence="2" type="ORF">B0A48_02845</name>
</gene>
<dbReference type="OrthoDB" id="5126814at2759"/>
<dbReference type="InParanoid" id="A0A1V8TLM4"/>
<name>A0A1V8TLM4_9PEZI</name>
<dbReference type="CDD" id="cd09917">
    <property type="entry name" value="F-box_SF"/>
    <property type="match status" value="1"/>
</dbReference>
<reference evidence="3" key="1">
    <citation type="submission" date="2017-03" db="EMBL/GenBank/DDBJ databases">
        <title>Genomes of endolithic fungi from Antarctica.</title>
        <authorList>
            <person name="Coleine C."/>
            <person name="Masonjones S."/>
            <person name="Stajich J.E."/>
        </authorList>
    </citation>
    <scope>NUCLEOTIDE SEQUENCE [LARGE SCALE GENOMIC DNA]</scope>
    <source>
        <strain evidence="3">CCFEE 5527</strain>
    </source>
</reference>
<dbReference type="InterPro" id="IPR036047">
    <property type="entry name" value="F-box-like_dom_sf"/>
</dbReference>
<dbReference type="Proteomes" id="UP000192596">
    <property type="component" value="Unassembled WGS sequence"/>
</dbReference>
<dbReference type="Pfam" id="PF12937">
    <property type="entry name" value="F-box-like"/>
    <property type="match status" value="1"/>
</dbReference>
<dbReference type="PROSITE" id="PS50181">
    <property type="entry name" value="FBOX"/>
    <property type="match status" value="1"/>
</dbReference>
<evidence type="ECO:0000313" key="3">
    <source>
        <dbReference type="Proteomes" id="UP000192596"/>
    </source>
</evidence>